<evidence type="ECO:0000256" key="1">
    <source>
        <dbReference type="ARBA" id="ARBA00004651"/>
    </source>
</evidence>
<evidence type="ECO:0000256" key="2">
    <source>
        <dbReference type="ARBA" id="ARBA00022475"/>
    </source>
</evidence>
<proteinExistence type="predicted"/>
<dbReference type="InterPro" id="IPR003740">
    <property type="entry name" value="YitT"/>
</dbReference>
<dbReference type="EMBL" id="FMYM01000001">
    <property type="protein sequence ID" value="SDB83573.1"/>
    <property type="molecule type" value="Genomic_DNA"/>
</dbReference>
<organism evidence="7 8">
    <name type="scientific">Shouchella lonarensis</name>
    <dbReference type="NCBI Taxonomy" id="1464122"/>
    <lineage>
        <taxon>Bacteria</taxon>
        <taxon>Bacillati</taxon>
        <taxon>Bacillota</taxon>
        <taxon>Bacilli</taxon>
        <taxon>Bacillales</taxon>
        <taxon>Bacillaceae</taxon>
        <taxon>Shouchella</taxon>
    </lineage>
</organism>
<feature type="transmembrane region" description="Helical" evidence="6">
    <location>
        <begin position="49"/>
        <end position="70"/>
    </location>
</feature>
<dbReference type="Proteomes" id="UP000242662">
    <property type="component" value="Unassembled WGS sequence"/>
</dbReference>
<dbReference type="PANTHER" id="PTHR33545:SF5">
    <property type="entry name" value="UPF0750 MEMBRANE PROTEIN YITT"/>
    <property type="match status" value="1"/>
</dbReference>
<evidence type="ECO:0000313" key="8">
    <source>
        <dbReference type="Proteomes" id="UP000242662"/>
    </source>
</evidence>
<dbReference type="OrthoDB" id="1523490at2"/>
<dbReference type="Pfam" id="PF02588">
    <property type="entry name" value="YitT_membrane"/>
    <property type="match status" value="1"/>
</dbReference>
<sequence>MIKRIGETITLKKSIFIFIGCLLAASGLLLLRHAGLVTGGIAGLSLNLTHITPLPLALLFFLINIPFYIFSFVKMGVSFTVVTMLSVSVLSGIIAIDLWLPAFSVPLLTGAIVGGALIGCGLSLLFSQQASLGGANIVALFFQKRYGIDPGKTNFLFDLAVALLSLFTIGLIPVLGSILSIVITSKVISYFRSYFIKKEVTTDNHPHPLRVRESHS</sequence>
<keyword evidence="4 6" id="KW-1133">Transmembrane helix</keyword>
<keyword evidence="8" id="KW-1185">Reference proteome</keyword>
<reference evidence="8" key="1">
    <citation type="submission" date="2016-09" db="EMBL/GenBank/DDBJ databases">
        <authorList>
            <person name="Varghese N."/>
            <person name="Submissions S."/>
        </authorList>
    </citation>
    <scope>NUCLEOTIDE SEQUENCE [LARGE SCALE GENOMIC DNA]</scope>
    <source>
        <strain evidence="8">25nlg</strain>
    </source>
</reference>
<dbReference type="InterPro" id="IPR051461">
    <property type="entry name" value="UPF0750_membrane"/>
</dbReference>
<name>A0A1G6GNY9_9BACI</name>
<evidence type="ECO:0000256" key="4">
    <source>
        <dbReference type="ARBA" id="ARBA00022989"/>
    </source>
</evidence>
<comment type="subcellular location">
    <subcellularLocation>
        <location evidence="1">Cell membrane</location>
        <topology evidence="1">Multi-pass membrane protein</topology>
    </subcellularLocation>
</comment>
<dbReference type="GO" id="GO:0005886">
    <property type="term" value="C:plasma membrane"/>
    <property type="evidence" value="ECO:0007669"/>
    <property type="project" value="UniProtKB-SubCell"/>
</dbReference>
<protein>
    <submittedName>
        <fullName evidence="7">Uncharacterized membrane-anchored protein YitT, contains DUF161 and DUF2179 domains</fullName>
    </submittedName>
</protein>
<dbReference type="STRING" id="1464122.SAMN05421737_101297"/>
<keyword evidence="2" id="KW-1003">Cell membrane</keyword>
<evidence type="ECO:0000256" key="6">
    <source>
        <dbReference type="SAM" id="Phobius"/>
    </source>
</evidence>
<keyword evidence="5 6" id="KW-0472">Membrane</keyword>
<gene>
    <name evidence="7" type="ORF">SAMN05421737_101297</name>
</gene>
<feature type="transmembrane region" description="Helical" evidence="6">
    <location>
        <begin position="155"/>
        <end position="183"/>
    </location>
</feature>
<accession>A0A1G6GNY9</accession>
<dbReference type="PANTHER" id="PTHR33545">
    <property type="entry name" value="UPF0750 MEMBRANE PROTEIN YITT-RELATED"/>
    <property type="match status" value="1"/>
</dbReference>
<feature type="transmembrane region" description="Helical" evidence="6">
    <location>
        <begin position="77"/>
        <end position="100"/>
    </location>
</feature>
<evidence type="ECO:0000256" key="5">
    <source>
        <dbReference type="ARBA" id="ARBA00023136"/>
    </source>
</evidence>
<evidence type="ECO:0000256" key="3">
    <source>
        <dbReference type="ARBA" id="ARBA00022692"/>
    </source>
</evidence>
<keyword evidence="3 6" id="KW-0812">Transmembrane</keyword>
<evidence type="ECO:0000313" key="7">
    <source>
        <dbReference type="EMBL" id="SDB83573.1"/>
    </source>
</evidence>
<dbReference type="AlphaFoldDB" id="A0A1G6GNY9"/>
<feature type="transmembrane region" description="Helical" evidence="6">
    <location>
        <begin position="106"/>
        <end position="126"/>
    </location>
</feature>